<dbReference type="Gene3D" id="3.40.462.20">
    <property type="match status" value="2"/>
</dbReference>
<name>A0AAW0LAF4_QUESU</name>
<organism evidence="10 11">
    <name type="scientific">Quercus suber</name>
    <name type="common">Cork oak</name>
    <dbReference type="NCBI Taxonomy" id="58331"/>
    <lineage>
        <taxon>Eukaryota</taxon>
        <taxon>Viridiplantae</taxon>
        <taxon>Streptophyta</taxon>
        <taxon>Embryophyta</taxon>
        <taxon>Tracheophyta</taxon>
        <taxon>Spermatophyta</taxon>
        <taxon>Magnoliopsida</taxon>
        <taxon>eudicotyledons</taxon>
        <taxon>Gunneridae</taxon>
        <taxon>Pentapetalae</taxon>
        <taxon>rosids</taxon>
        <taxon>fabids</taxon>
        <taxon>Fagales</taxon>
        <taxon>Fagaceae</taxon>
        <taxon>Quercus</taxon>
    </lineage>
</organism>
<dbReference type="EMBL" id="PKMF04000127">
    <property type="protein sequence ID" value="KAK7848484.1"/>
    <property type="molecule type" value="Genomic_DNA"/>
</dbReference>
<dbReference type="Pfam" id="PF08031">
    <property type="entry name" value="BBE"/>
    <property type="match status" value="2"/>
</dbReference>
<keyword evidence="6" id="KW-1015">Disulfide bond</keyword>
<dbReference type="PROSITE" id="PS51387">
    <property type="entry name" value="FAD_PCMH"/>
    <property type="match status" value="1"/>
</dbReference>
<gene>
    <name evidence="10" type="ORF">CFP56_004971</name>
</gene>
<evidence type="ECO:0000256" key="7">
    <source>
        <dbReference type="ARBA" id="ARBA00023180"/>
    </source>
</evidence>
<protein>
    <submittedName>
        <fullName evidence="10">Berberine bridge enzyme-like 26</fullName>
    </submittedName>
</protein>
<keyword evidence="4 8" id="KW-0732">Signal</keyword>
<dbReference type="GO" id="GO:0071949">
    <property type="term" value="F:FAD binding"/>
    <property type="evidence" value="ECO:0007669"/>
    <property type="project" value="InterPro"/>
</dbReference>
<dbReference type="Proteomes" id="UP000237347">
    <property type="component" value="Unassembled WGS sequence"/>
</dbReference>
<feature type="chain" id="PRO_5043586857" evidence="8">
    <location>
        <begin position="19"/>
        <end position="824"/>
    </location>
</feature>
<dbReference type="Gene3D" id="3.30.43.10">
    <property type="entry name" value="Uridine Diphospho-n-acetylenolpyruvylglucosamine Reductase, domain 2"/>
    <property type="match status" value="1"/>
</dbReference>
<evidence type="ECO:0000256" key="6">
    <source>
        <dbReference type="ARBA" id="ARBA00023157"/>
    </source>
</evidence>
<sequence>MELHVLFALFSLLFSVSSANLASLLNSNGLAFFNCFANHSPASTSISSVVYAPFISSYDSIFQNTIQNLRFNSSMTQKPQYIIVPQRPAHVQAAIICSKNHSLQVRIRSGGHDYEGLSYKSKTPFVLIDLVKLRKVKVSLRKATAWVQAGATLGELYYQIAKETSTLGFPAGTCPTIGVGGHISGGGQGSLMRKYGLAADNVVDAILVKADGQIVNRATMDEDLFWAIRGGGGASFGVILEWKVKLVPVPTRVTAFNVVKTLEEGATKLIYKWQNIANKLPEELYIRIILTVDKNDDGIRTIRANFNSLFLGTVDQLMPLMDESFPELGLEYENCREMSWIESVLYMNDGKSDEPIEVLLDGNRNVIKGFFKAKSDYVTKPISEIDLEAIWNVMEVGEAGIMIWTPYGGRMSRISPSETPFPHRKGILYSIQYYSKWQEKGNVAVAKHLGWINKLYYFMTPFVSKFPRAAYLNYRDLDIGINTIGTFAEAKVWGEKYFKNNFKRLADVKGKVDPENYFKNEQSIDLFWAIRGGGGASFGIILSWKIKLVRVPPTVTAFIIRKKLEQGATMLVSKWQYIADKLHEDLFIRVIIQDVGNGTQKTVQASFQSLFLAGVDRLIPLMNESFPELGLEAQDCIEMNWIQSLLYFNGYQKGDPLEVLLDRTTLYKSFFKAKSDFVKEPISYIGLEGIWDRFLKEDMVFMIMDPYGGRMNEISESETPFPHRKGNLYNLQYLVKWEVNNIRESNKRVHWIRMLYKYIKPYVSKYPRAAYLNYRDLDLGTNKEGSMSYSEARGNFKRLAHVKSNVDPNNFFRNEQSIPLLPEY</sequence>
<evidence type="ECO:0000313" key="11">
    <source>
        <dbReference type="Proteomes" id="UP000237347"/>
    </source>
</evidence>
<dbReference type="SUPFAM" id="SSF56176">
    <property type="entry name" value="FAD-binding/transporter-associated domain-like"/>
    <property type="match status" value="2"/>
</dbReference>
<dbReference type="InterPro" id="IPR036318">
    <property type="entry name" value="FAD-bd_PCMH-like_sf"/>
</dbReference>
<evidence type="ECO:0000256" key="2">
    <source>
        <dbReference type="ARBA" id="ARBA00005466"/>
    </source>
</evidence>
<dbReference type="Pfam" id="PF01565">
    <property type="entry name" value="FAD_binding_4"/>
    <property type="match status" value="1"/>
</dbReference>
<dbReference type="GO" id="GO:1901696">
    <property type="term" value="P:cannabinoid biosynthetic process"/>
    <property type="evidence" value="ECO:0007669"/>
    <property type="project" value="UniProtKB-ARBA"/>
</dbReference>
<keyword evidence="11" id="KW-1185">Reference proteome</keyword>
<reference evidence="10 11" key="1">
    <citation type="journal article" date="2018" name="Sci. Data">
        <title>The draft genome sequence of cork oak.</title>
        <authorList>
            <person name="Ramos A.M."/>
            <person name="Usie A."/>
            <person name="Barbosa P."/>
            <person name="Barros P.M."/>
            <person name="Capote T."/>
            <person name="Chaves I."/>
            <person name="Simoes F."/>
            <person name="Abreu I."/>
            <person name="Carrasquinho I."/>
            <person name="Faro C."/>
            <person name="Guimaraes J.B."/>
            <person name="Mendonca D."/>
            <person name="Nobrega F."/>
            <person name="Rodrigues L."/>
            <person name="Saibo N.J.M."/>
            <person name="Varela M.C."/>
            <person name="Egas C."/>
            <person name="Matos J."/>
            <person name="Miguel C.M."/>
            <person name="Oliveira M.M."/>
            <person name="Ricardo C.P."/>
            <person name="Goncalves S."/>
        </authorList>
    </citation>
    <scope>NUCLEOTIDE SEQUENCE [LARGE SCALE GENOMIC DNA]</scope>
    <source>
        <strain evidence="11">cv. HL8</strain>
    </source>
</reference>
<comment type="cofactor">
    <cofactor evidence="1">
        <name>FAD</name>
        <dbReference type="ChEBI" id="CHEBI:57692"/>
    </cofactor>
</comment>
<dbReference type="GO" id="GO:0016491">
    <property type="term" value="F:oxidoreductase activity"/>
    <property type="evidence" value="ECO:0007669"/>
    <property type="project" value="InterPro"/>
</dbReference>
<dbReference type="PANTHER" id="PTHR32448">
    <property type="entry name" value="OS08G0158400 PROTEIN"/>
    <property type="match status" value="1"/>
</dbReference>
<dbReference type="Gene3D" id="3.30.465.10">
    <property type="match status" value="1"/>
</dbReference>
<evidence type="ECO:0000259" key="9">
    <source>
        <dbReference type="PROSITE" id="PS51387"/>
    </source>
</evidence>
<dbReference type="FunFam" id="3.30.43.10:FF:000004">
    <property type="entry name" value="Berberine bridge enzyme-like 15"/>
    <property type="match status" value="1"/>
</dbReference>
<evidence type="ECO:0000256" key="5">
    <source>
        <dbReference type="ARBA" id="ARBA00022827"/>
    </source>
</evidence>
<keyword evidence="7" id="KW-0325">Glycoprotein</keyword>
<dbReference type="AlphaFoldDB" id="A0AAW0LAF4"/>
<dbReference type="InterPro" id="IPR006094">
    <property type="entry name" value="Oxid_FAD_bind_N"/>
</dbReference>
<keyword evidence="5" id="KW-0274">FAD</keyword>
<feature type="signal peptide" evidence="8">
    <location>
        <begin position="1"/>
        <end position="18"/>
    </location>
</feature>
<evidence type="ECO:0000256" key="8">
    <source>
        <dbReference type="SAM" id="SignalP"/>
    </source>
</evidence>
<evidence type="ECO:0000256" key="1">
    <source>
        <dbReference type="ARBA" id="ARBA00001974"/>
    </source>
</evidence>
<accession>A0AAW0LAF4</accession>
<feature type="domain" description="FAD-binding PCMH-type" evidence="9">
    <location>
        <begin position="75"/>
        <end position="249"/>
    </location>
</feature>
<evidence type="ECO:0000313" key="10">
    <source>
        <dbReference type="EMBL" id="KAK7848484.1"/>
    </source>
</evidence>
<evidence type="ECO:0000256" key="3">
    <source>
        <dbReference type="ARBA" id="ARBA00022630"/>
    </source>
</evidence>
<comment type="caution">
    <text evidence="10">The sequence shown here is derived from an EMBL/GenBank/DDBJ whole genome shotgun (WGS) entry which is preliminary data.</text>
</comment>
<evidence type="ECO:0000256" key="4">
    <source>
        <dbReference type="ARBA" id="ARBA00022729"/>
    </source>
</evidence>
<dbReference type="InterPro" id="IPR016166">
    <property type="entry name" value="FAD-bd_PCMH"/>
</dbReference>
<proteinExistence type="inferred from homology"/>
<dbReference type="InterPro" id="IPR016169">
    <property type="entry name" value="FAD-bd_PCMH_sub2"/>
</dbReference>
<comment type="similarity">
    <text evidence="2">Belongs to the oxygen-dependent FAD-linked oxidoreductase family.</text>
</comment>
<dbReference type="InterPro" id="IPR012951">
    <property type="entry name" value="BBE"/>
</dbReference>
<dbReference type="InterPro" id="IPR016167">
    <property type="entry name" value="FAD-bd_PCMH_sub1"/>
</dbReference>
<keyword evidence="3" id="KW-0285">Flavoprotein</keyword>